<dbReference type="RefSeq" id="WP_203765843.1">
    <property type="nucleotide sequence ID" value="NZ_BAAABO010000016.1"/>
</dbReference>
<proteinExistence type="predicted"/>
<keyword evidence="1" id="KW-0812">Transmembrane</keyword>
<evidence type="ECO:0008006" key="4">
    <source>
        <dbReference type="Google" id="ProtNLM"/>
    </source>
</evidence>
<feature type="transmembrane region" description="Helical" evidence="1">
    <location>
        <begin position="49"/>
        <end position="69"/>
    </location>
</feature>
<dbReference type="Pfam" id="PF14017">
    <property type="entry name" value="DUF4233"/>
    <property type="match status" value="1"/>
</dbReference>
<evidence type="ECO:0000256" key="1">
    <source>
        <dbReference type="SAM" id="Phobius"/>
    </source>
</evidence>
<name>A0ABQ3Y646_9ACTN</name>
<keyword evidence="1" id="KW-0472">Membrane</keyword>
<keyword evidence="1" id="KW-1133">Transmembrane helix</keyword>
<dbReference type="EMBL" id="BOMI01000078">
    <property type="protein sequence ID" value="GID75440.1"/>
    <property type="molecule type" value="Genomic_DNA"/>
</dbReference>
<evidence type="ECO:0000313" key="3">
    <source>
        <dbReference type="Proteomes" id="UP000609879"/>
    </source>
</evidence>
<gene>
    <name evidence="2" type="ORF">Ade02nite_40810</name>
</gene>
<evidence type="ECO:0000313" key="2">
    <source>
        <dbReference type="EMBL" id="GID75440.1"/>
    </source>
</evidence>
<dbReference type="Proteomes" id="UP000609879">
    <property type="component" value="Unassembled WGS sequence"/>
</dbReference>
<reference evidence="2 3" key="1">
    <citation type="submission" date="2021-01" db="EMBL/GenBank/DDBJ databases">
        <title>Whole genome shotgun sequence of Actinoplanes deccanensis NBRC 13994.</title>
        <authorList>
            <person name="Komaki H."/>
            <person name="Tamura T."/>
        </authorList>
    </citation>
    <scope>NUCLEOTIDE SEQUENCE [LARGE SCALE GENOMIC DNA]</scope>
    <source>
        <strain evidence="2 3">NBRC 13994</strain>
    </source>
</reference>
<organism evidence="2 3">
    <name type="scientific">Paractinoplanes deccanensis</name>
    <dbReference type="NCBI Taxonomy" id="113561"/>
    <lineage>
        <taxon>Bacteria</taxon>
        <taxon>Bacillati</taxon>
        <taxon>Actinomycetota</taxon>
        <taxon>Actinomycetes</taxon>
        <taxon>Micromonosporales</taxon>
        <taxon>Micromonosporaceae</taxon>
        <taxon>Paractinoplanes</taxon>
    </lineage>
</organism>
<dbReference type="InterPro" id="IPR025327">
    <property type="entry name" value="DUF4233"/>
</dbReference>
<sequence>MTPPEQPRSGLKNPQAAVRGMGAGTLVMEAIVLLLAIQPIRIMGGHLSGLGIASVVGLAVAAIVLSGMMKRSWAWPAGLVLQVLLLASGFFHYSLAVLGLIFGAAWVYALSVRRTILGRPGLL</sequence>
<feature type="transmembrane region" description="Helical" evidence="1">
    <location>
        <begin position="89"/>
        <end position="110"/>
    </location>
</feature>
<keyword evidence="3" id="KW-1185">Reference proteome</keyword>
<comment type="caution">
    <text evidence="2">The sequence shown here is derived from an EMBL/GenBank/DDBJ whole genome shotgun (WGS) entry which is preliminary data.</text>
</comment>
<protein>
    <recommendedName>
        <fullName evidence="4">DUF4233 domain-containing protein</fullName>
    </recommendedName>
</protein>
<accession>A0ABQ3Y646</accession>
<feature type="transmembrane region" description="Helical" evidence="1">
    <location>
        <begin position="16"/>
        <end position="37"/>
    </location>
</feature>